<dbReference type="RefSeq" id="WP_003634368.1">
    <property type="nucleotide sequence ID" value="NC_013861.1"/>
</dbReference>
<protein>
    <submittedName>
        <fullName evidence="1">Uncharacterized protein</fullName>
    </submittedName>
</protein>
<sequence length="199" mass="23028">MKYYSNFTKDSFFNLDAKSQKLPLPSLEAYNILRETYALSNISSIVYNFNQLVDKDNSVLKSHHYGKGPLDNQAFITEVNDILARLTAAVKNEEPYQCLFGDVVRLKEHLQVIIGYYQNQLKKGLPDAKAYKPSESFTTLITSIAHYEKPFIDDAESQELAKFVINRNARDIMEKDMLRITDIVMEPFLYDHKKSFSYC</sequence>
<name>D3HMH2_LEGLN</name>
<dbReference type="EMBL" id="FN650140">
    <property type="protein sequence ID" value="CBJ13661.1"/>
    <property type="molecule type" value="Genomic_DNA"/>
</dbReference>
<dbReference type="eggNOG" id="ENOG5031EAN">
    <property type="taxonomic scope" value="Bacteria"/>
</dbReference>
<dbReference type="Proteomes" id="UP000001060">
    <property type="component" value="Chromosome"/>
</dbReference>
<organism evidence="1 2">
    <name type="scientific">Legionella longbeachae serogroup 1 (strain NSW150)</name>
    <dbReference type="NCBI Taxonomy" id="661367"/>
    <lineage>
        <taxon>Bacteria</taxon>
        <taxon>Pseudomonadati</taxon>
        <taxon>Pseudomonadota</taxon>
        <taxon>Gammaproteobacteria</taxon>
        <taxon>Legionellales</taxon>
        <taxon>Legionellaceae</taxon>
        <taxon>Legionella</taxon>
    </lineage>
</organism>
<gene>
    <name evidence="1" type="ordered locus">LLO_3206</name>
</gene>
<evidence type="ECO:0000313" key="1">
    <source>
        <dbReference type="EMBL" id="CBJ13661.1"/>
    </source>
</evidence>
<dbReference type="OrthoDB" id="5652850at2"/>
<keyword evidence="2" id="KW-1185">Reference proteome</keyword>
<reference evidence="1 2" key="1">
    <citation type="journal article" date="2010" name="PLoS Genet.">
        <title>Analysis of the Legionella longbeachae genome and transcriptome uncovers unique strategies to cause Legionnaires' disease.</title>
        <authorList>
            <person name="Cazalet C."/>
            <person name="Gomez-Valero L."/>
            <person name="Rusniok C."/>
            <person name="Lomma M."/>
            <person name="Dervins-Ravault D."/>
            <person name="Newton H."/>
            <person name="Sansom F."/>
            <person name="Jarraud S."/>
            <person name="Zidane N."/>
            <person name="Ma L."/>
            <person name="Bouchier C."/>
            <person name="Etienne J."/>
            <person name="Hartland E."/>
            <person name="Buchrieser C."/>
        </authorList>
    </citation>
    <scope>NUCLEOTIDE SEQUENCE [LARGE SCALE GENOMIC DNA]</scope>
    <source>
        <strain evidence="1 2">NSW150</strain>
    </source>
</reference>
<dbReference type="AlphaFoldDB" id="D3HMH2"/>
<evidence type="ECO:0000313" key="2">
    <source>
        <dbReference type="Proteomes" id="UP000001060"/>
    </source>
</evidence>
<dbReference type="KEGG" id="llo:LLO_3206"/>
<proteinExistence type="predicted"/>
<dbReference type="HOGENOM" id="CLU_1388719_0_0_6"/>
<dbReference type="GeneID" id="40927390"/>
<accession>D3HMH2</accession>